<evidence type="ECO:0000313" key="1">
    <source>
        <dbReference type="EMBL" id="PTX60048.1"/>
    </source>
</evidence>
<dbReference type="Proteomes" id="UP000244090">
    <property type="component" value="Unassembled WGS sequence"/>
</dbReference>
<keyword evidence="2" id="KW-1185">Reference proteome</keyword>
<sequence>MKKQQLKSLSLNKKAVSNLQIENVSGGWDTEDTYTKTFIGPICNCPAPSRYGGTQSWCFCQ</sequence>
<gene>
    <name evidence="1" type="ORF">C8N46_10754</name>
</gene>
<evidence type="ECO:0000313" key="2">
    <source>
        <dbReference type="Proteomes" id="UP000244090"/>
    </source>
</evidence>
<dbReference type="EMBL" id="QBKT01000007">
    <property type="protein sequence ID" value="PTX60048.1"/>
    <property type="molecule type" value="Genomic_DNA"/>
</dbReference>
<dbReference type="RefSeq" id="WP_108115671.1">
    <property type="nucleotide sequence ID" value="NZ_QBKT01000007.1"/>
</dbReference>
<dbReference type="AlphaFoldDB" id="A0A2T6BVE3"/>
<reference evidence="1 2" key="1">
    <citation type="submission" date="2018-04" db="EMBL/GenBank/DDBJ databases">
        <title>Genomic Encyclopedia of Archaeal and Bacterial Type Strains, Phase II (KMG-II): from individual species to whole genera.</title>
        <authorList>
            <person name="Goeker M."/>
        </authorList>
    </citation>
    <scope>NUCLEOTIDE SEQUENCE [LARGE SCALE GENOMIC DNA]</scope>
    <source>
        <strain evidence="1 2">DSM 25731</strain>
    </source>
</reference>
<proteinExistence type="predicted"/>
<comment type="caution">
    <text evidence="1">The sequence shown here is derived from an EMBL/GenBank/DDBJ whole genome shotgun (WGS) entry which is preliminary data.</text>
</comment>
<name>A0A2T6BVE3_9FLAO</name>
<organism evidence="1 2">
    <name type="scientific">Kordia periserrulae</name>
    <dbReference type="NCBI Taxonomy" id="701523"/>
    <lineage>
        <taxon>Bacteria</taxon>
        <taxon>Pseudomonadati</taxon>
        <taxon>Bacteroidota</taxon>
        <taxon>Flavobacteriia</taxon>
        <taxon>Flavobacteriales</taxon>
        <taxon>Flavobacteriaceae</taxon>
        <taxon>Kordia</taxon>
    </lineage>
</organism>
<dbReference type="NCBIfam" id="NF038153">
    <property type="entry name" value="lant_leader_L1a"/>
    <property type="match status" value="1"/>
</dbReference>
<dbReference type="InterPro" id="IPR058238">
    <property type="entry name" value="Lant_leader_dom"/>
</dbReference>
<protein>
    <submittedName>
        <fullName evidence="1">Uncharacterized protein</fullName>
    </submittedName>
</protein>
<accession>A0A2T6BVE3</accession>
<dbReference type="OrthoDB" id="1463782at2"/>